<name>A0A6M3XNK4_9ZZZZ</name>
<evidence type="ECO:0000313" key="1">
    <source>
        <dbReference type="EMBL" id="QJH98927.1"/>
    </source>
</evidence>
<dbReference type="AlphaFoldDB" id="A0A6M3XNK4"/>
<gene>
    <name evidence="1" type="ORF">TM448B01427_0002</name>
</gene>
<accession>A0A6M3XNK4</accession>
<dbReference type="EMBL" id="MT144759">
    <property type="protein sequence ID" value="QJH98927.1"/>
    <property type="molecule type" value="Genomic_DNA"/>
</dbReference>
<organism evidence="1">
    <name type="scientific">viral metagenome</name>
    <dbReference type="NCBI Taxonomy" id="1070528"/>
    <lineage>
        <taxon>unclassified sequences</taxon>
        <taxon>metagenomes</taxon>
        <taxon>organismal metagenomes</taxon>
    </lineage>
</organism>
<dbReference type="SUPFAM" id="SSF56784">
    <property type="entry name" value="HAD-like"/>
    <property type="match status" value="1"/>
</dbReference>
<protein>
    <recommendedName>
        <fullName evidence="2">5' nucleotidase</fullName>
    </recommendedName>
</protein>
<sequence>MIIGSDLDGCIFRTWEAMAKYAKDFGYNVEYSDIYSYNSFLPEEIIQEAVKYALSRQYLPTMPGTEVIVDWLSVISDELHFITHRPLDVIGHTITQLDPIIPYTKYKLHLVTDKFNKVAVINRHNIDYMIEDHPQTIEEIYENTDCICLVYSHPWNRNVEEKDRVIRVKNWIEIREFFGVIKERSMI</sequence>
<reference evidence="1" key="1">
    <citation type="submission" date="2020-03" db="EMBL/GenBank/DDBJ databases">
        <title>The deep terrestrial virosphere.</title>
        <authorList>
            <person name="Holmfeldt K."/>
            <person name="Nilsson E."/>
            <person name="Simone D."/>
            <person name="Lopez-Fernandez M."/>
            <person name="Wu X."/>
            <person name="de Brujin I."/>
            <person name="Lundin D."/>
            <person name="Andersson A."/>
            <person name="Bertilsson S."/>
            <person name="Dopson M."/>
        </authorList>
    </citation>
    <scope>NUCLEOTIDE SEQUENCE</scope>
    <source>
        <strain evidence="1">TM448B01427</strain>
    </source>
</reference>
<evidence type="ECO:0008006" key="2">
    <source>
        <dbReference type="Google" id="ProtNLM"/>
    </source>
</evidence>
<dbReference type="Gene3D" id="3.40.50.1000">
    <property type="entry name" value="HAD superfamily/HAD-like"/>
    <property type="match status" value="1"/>
</dbReference>
<dbReference type="InterPro" id="IPR023214">
    <property type="entry name" value="HAD_sf"/>
</dbReference>
<proteinExistence type="predicted"/>
<dbReference type="InterPro" id="IPR036412">
    <property type="entry name" value="HAD-like_sf"/>
</dbReference>